<protein>
    <submittedName>
        <fullName evidence="1">Uncharacterized protein</fullName>
    </submittedName>
</protein>
<dbReference type="AlphaFoldDB" id="A0A9D3X9G3"/>
<dbReference type="EMBL" id="JAHDVG010000476">
    <property type="protein sequence ID" value="KAH1175641.1"/>
    <property type="molecule type" value="Genomic_DNA"/>
</dbReference>
<keyword evidence="2" id="KW-1185">Reference proteome</keyword>
<evidence type="ECO:0000313" key="1">
    <source>
        <dbReference type="EMBL" id="KAH1175641.1"/>
    </source>
</evidence>
<reference evidence="1" key="1">
    <citation type="submission" date="2021-09" db="EMBL/GenBank/DDBJ databases">
        <title>The genome of Mauremys mutica provides insights into the evolution of semi-aquatic lifestyle.</title>
        <authorList>
            <person name="Gong S."/>
            <person name="Gao Y."/>
        </authorList>
    </citation>
    <scope>NUCLEOTIDE SEQUENCE</scope>
    <source>
        <strain evidence="1">MM-2020</strain>
        <tissue evidence="1">Muscle</tissue>
    </source>
</reference>
<accession>A0A9D3X9G3</accession>
<comment type="caution">
    <text evidence="1">The sequence shown here is derived from an EMBL/GenBank/DDBJ whole genome shotgun (WGS) entry which is preliminary data.</text>
</comment>
<dbReference type="Proteomes" id="UP000827986">
    <property type="component" value="Unassembled WGS sequence"/>
</dbReference>
<gene>
    <name evidence="1" type="ORF">KIL84_022166</name>
</gene>
<evidence type="ECO:0000313" key="2">
    <source>
        <dbReference type="Proteomes" id="UP000827986"/>
    </source>
</evidence>
<organism evidence="1 2">
    <name type="scientific">Mauremys mutica</name>
    <name type="common">yellowpond turtle</name>
    <dbReference type="NCBI Taxonomy" id="74926"/>
    <lineage>
        <taxon>Eukaryota</taxon>
        <taxon>Metazoa</taxon>
        <taxon>Chordata</taxon>
        <taxon>Craniata</taxon>
        <taxon>Vertebrata</taxon>
        <taxon>Euteleostomi</taxon>
        <taxon>Archelosauria</taxon>
        <taxon>Testudinata</taxon>
        <taxon>Testudines</taxon>
        <taxon>Cryptodira</taxon>
        <taxon>Durocryptodira</taxon>
        <taxon>Testudinoidea</taxon>
        <taxon>Geoemydidae</taxon>
        <taxon>Geoemydinae</taxon>
        <taxon>Mauremys</taxon>
    </lineage>
</organism>
<sequence length="110" mass="12200">MSTLHFGVSRPCPGVSSFAFSNYRCLHNISFAEKENKMIGGLCCVRHYSNKETLKNSLASVTGQSVIQRIIIAPWKSTPFSQCRPIGVSGRCMAVNIVQKVKILLNTLWP</sequence>
<name>A0A9D3X9G3_9SAUR</name>
<proteinExistence type="predicted"/>